<feature type="region of interest" description="Disordered" evidence="1">
    <location>
        <begin position="38"/>
        <end position="66"/>
    </location>
</feature>
<organism evidence="2 3">
    <name type="scientific">Alternaria atra</name>
    <dbReference type="NCBI Taxonomy" id="119953"/>
    <lineage>
        <taxon>Eukaryota</taxon>
        <taxon>Fungi</taxon>
        <taxon>Dikarya</taxon>
        <taxon>Ascomycota</taxon>
        <taxon>Pezizomycotina</taxon>
        <taxon>Dothideomycetes</taxon>
        <taxon>Pleosporomycetidae</taxon>
        <taxon>Pleosporales</taxon>
        <taxon>Pleosporineae</taxon>
        <taxon>Pleosporaceae</taxon>
        <taxon>Alternaria</taxon>
        <taxon>Alternaria sect. Ulocladioides</taxon>
    </lineage>
</organism>
<evidence type="ECO:0000256" key="1">
    <source>
        <dbReference type="SAM" id="MobiDB-lite"/>
    </source>
</evidence>
<comment type="caution">
    <text evidence="2">The sequence shown here is derived from an EMBL/GenBank/DDBJ whole genome shotgun (WGS) entry which is preliminary data.</text>
</comment>
<gene>
    <name evidence="2" type="ORF">ALTATR162_LOCUS4360</name>
</gene>
<reference evidence="2" key="1">
    <citation type="submission" date="2021-05" db="EMBL/GenBank/DDBJ databases">
        <authorList>
            <person name="Stam R."/>
        </authorList>
    </citation>
    <scope>NUCLEOTIDE SEQUENCE</scope>
    <source>
        <strain evidence="2">CS162</strain>
    </source>
</reference>
<protein>
    <submittedName>
        <fullName evidence="2">Uncharacterized protein</fullName>
    </submittedName>
</protein>
<dbReference type="GeneID" id="67016019"/>
<evidence type="ECO:0000313" key="2">
    <source>
        <dbReference type="EMBL" id="CAG5156563.1"/>
    </source>
</evidence>
<dbReference type="Proteomes" id="UP000676310">
    <property type="component" value="Unassembled WGS sequence"/>
</dbReference>
<dbReference type="EMBL" id="CAJRGZ010000017">
    <property type="protein sequence ID" value="CAG5156563.1"/>
    <property type="molecule type" value="Genomic_DNA"/>
</dbReference>
<keyword evidence="3" id="KW-1185">Reference proteome</keyword>
<feature type="region of interest" description="Disordered" evidence="1">
    <location>
        <begin position="83"/>
        <end position="113"/>
    </location>
</feature>
<accession>A0A8J2MZ38</accession>
<sequence>MASTKTATSPFTSSFSTAQRIPTNTFDTILPPTKMSTWEQEDAKMKPKRSSKEIAAKAKSKVGHTMKSAWTKAEELKKVVDKNKTKGETDKEIRKADKANQKAIKDQRKLDRR</sequence>
<dbReference type="OrthoDB" id="3693235at2759"/>
<dbReference type="RefSeq" id="XP_043167906.1">
    <property type="nucleotide sequence ID" value="XM_043311971.1"/>
</dbReference>
<evidence type="ECO:0000313" key="3">
    <source>
        <dbReference type="Proteomes" id="UP000676310"/>
    </source>
</evidence>
<proteinExistence type="predicted"/>
<dbReference type="AlphaFoldDB" id="A0A8J2MZ38"/>
<name>A0A8J2MZ38_9PLEO</name>
<feature type="compositionally biased region" description="Basic and acidic residues" evidence="1">
    <location>
        <begin position="41"/>
        <end position="56"/>
    </location>
</feature>